<reference evidence="2 4" key="2">
    <citation type="submission" date="2022-03" db="EMBL/GenBank/DDBJ databases">
        <title>Genome sequencing of Neisseria macacae.</title>
        <authorList>
            <person name="Baek M.-G."/>
        </authorList>
    </citation>
    <scope>NUCLEOTIDE SEQUENCE [LARGE SCALE GENOMIC DNA]</scope>
    <source>
        <strain evidence="2 4">ATCC 33926</strain>
    </source>
</reference>
<dbReference type="AlphaFoldDB" id="A0AA36UIG6"/>
<dbReference type="Proteomes" id="UP000829455">
    <property type="component" value="Chromosome"/>
</dbReference>
<dbReference type="RefSeq" id="WP_003778841.1">
    <property type="nucleotide sequence ID" value="NZ_CP094241.1"/>
</dbReference>
<dbReference type="EMBL" id="AFQE01000088">
    <property type="protein sequence ID" value="EGQ76534.1"/>
    <property type="molecule type" value="Genomic_DNA"/>
</dbReference>
<evidence type="ECO:0000313" key="4">
    <source>
        <dbReference type="Proteomes" id="UP000829455"/>
    </source>
</evidence>
<protein>
    <submittedName>
        <fullName evidence="2">Metal ABC transporter substrate-binding protein</fullName>
    </submittedName>
</protein>
<organism evidence="1 3">
    <name type="scientific">Neisseria macacae ATCC 33926</name>
    <dbReference type="NCBI Taxonomy" id="997348"/>
    <lineage>
        <taxon>Bacteria</taxon>
        <taxon>Pseudomonadati</taxon>
        <taxon>Pseudomonadota</taxon>
        <taxon>Betaproteobacteria</taxon>
        <taxon>Neisseriales</taxon>
        <taxon>Neisseriaceae</taxon>
        <taxon>Neisseria</taxon>
    </lineage>
</organism>
<keyword evidence="4" id="KW-1185">Reference proteome</keyword>
<evidence type="ECO:0000313" key="3">
    <source>
        <dbReference type="Proteomes" id="UP000004982"/>
    </source>
</evidence>
<gene>
    <name evidence="1" type="ORF">HMPREF9418_1843</name>
    <name evidence="2" type="ORF">MON40_07305</name>
</gene>
<accession>A0AA36UIG6</accession>
<evidence type="ECO:0000313" key="2">
    <source>
        <dbReference type="EMBL" id="UNV83841.1"/>
    </source>
</evidence>
<dbReference type="Proteomes" id="UP000004982">
    <property type="component" value="Unassembled WGS sequence"/>
</dbReference>
<dbReference type="EMBL" id="CP094241">
    <property type="protein sequence ID" value="UNV83841.1"/>
    <property type="molecule type" value="Genomic_DNA"/>
</dbReference>
<evidence type="ECO:0000313" key="1">
    <source>
        <dbReference type="EMBL" id="EGQ76534.1"/>
    </source>
</evidence>
<reference evidence="1 3" key="1">
    <citation type="submission" date="2011-05" db="EMBL/GenBank/DDBJ databases">
        <authorList>
            <person name="Muzny D."/>
            <person name="Qin X."/>
            <person name="Deng J."/>
            <person name="Jiang H."/>
            <person name="Liu Y."/>
            <person name="Qu J."/>
            <person name="Song X.-Z."/>
            <person name="Zhang L."/>
            <person name="Thornton R."/>
            <person name="Coyle M."/>
            <person name="Francisco L."/>
            <person name="Jackson L."/>
            <person name="Javaid M."/>
            <person name="Korchina V."/>
            <person name="Kovar C."/>
            <person name="Mata R."/>
            <person name="Mathew T."/>
            <person name="Ngo R."/>
            <person name="Nguyen L."/>
            <person name="Nguyen N."/>
            <person name="Okwuonu G."/>
            <person name="Ongeri F."/>
            <person name="Pham C."/>
            <person name="Simmons D."/>
            <person name="Wilczek-Boney K."/>
            <person name="Hale W."/>
            <person name="Jakkamsetti A."/>
            <person name="Pham P."/>
            <person name="Ruth R."/>
            <person name="San Lucas F."/>
            <person name="Warren J."/>
            <person name="Zhang J."/>
            <person name="Zhao Z."/>
            <person name="Zhou C."/>
            <person name="Zhu D."/>
            <person name="Lee S."/>
            <person name="Bess C."/>
            <person name="Blankenburg K."/>
            <person name="Forbes L."/>
            <person name="Fu Q."/>
            <person name="Gubbala S."/>
            <person name="Hirani K."/>
            <person name="Jayaseelan J.C."/>
            <person name="Lara F."/>
            <person name="Munidasa M."/>
            <person name="Palculict T."/>
            <person name="Patil S."/>
            <person name="Pu L.-L."/>
            <person name="Saada N."/>
            <person name="Tang L."/>
            <person name="Weissenberger G."/>
            <person name="Zhu Y."/>
            <person name="Hemphill L."/>
            <person name="Shang Y."/>
            <person name="Youmans B."/>
            <person name="Ayvaz T."/>
            <person name="Ross M."/>
            <person name="Santibanez J."/>
            <person name="Aqrawi P."/>
            <person name="Gross S."/>
            <person name="Joshi V."/>
            <person name="Fowler G."/>
            <person name="Nazareth L."/>
            <person name="Reid J."/>
            <person name="Worley K."/>
            <person name="Petrosino J."/>
            <person name="Highlander S."/>
            <person name="Gibbs R."/>
        </authorList>
    </citation>
    <scope>NUCLEOTIDE SEQUENCE [LARGE SCALE GENOMIC DNA]</scope>
    <source>
        <strain evidence="1 3">ATCC 33926</strain>
    </source>
</reference>
<proteinExistence type="predicted"/>
<name>A0AA36UIG6_9NEIS</name>
<sequence length="65" mass="6986">METLRACPKARYEDGLDTAKSDVLADVLRQIGCTQAAEILTNSATEAQAKQRIAEGADCFGQFGH</sequence>